<dbReference type="PANTHER" id="PTHR14130">
    <property type="entry name" value="3BP-1 RELATED RHOGAP"/>
    <property type="match status" value="1"/>
</dbReference>
<dbReference type="OrthoDB" id="19923at2759"/>
<feature type="region of interest" description="Disordered" evidence="3">
    <location>
        <begin position="612"/>
        <end position="642"/>
    </location>
</feature>
<dbReference type="GO" id="GO:0007165">
    <property type="term" value="P:signal transduction"/>
    <property type="evidence" value="ECO:0007669"/>
    <property type="project" value="InterPro"/>
</dbReference>
<dbReference type="PANTHER" id="PTHR14130:SF14">
    <property type="entry name" value="RHO GTPASE-ACTIVATING PROTEIN 92B"/>
    <property type="match status" value="1"/>
</dbReference>
<sequence length="642" mass="73563">MNRFKPFFNVAKTDDTPECYNRVRYIRDSCKVLADLRKSEKDFLNKSIDNDISKAFKEFRVTDNARAYYSPNGLTGSPSILNSTIDDLIQIHEQIDEERKKWFEKFRKISDQAKEKQAYIRQTISDLRDNYERAKKNYETAESNFKKFQNRPDRMSVPNYDERFRELEDIRIECDRNRISAHDIYVTEINRTSSEEHSITRDFFLRFLCEEQTFYTDIQQLLSNEIPKIQNRIDTDRLAPSFQCDISEHCVKRIQRPIAYPIDICIDLLKNSVGEEGLFRVSPALIKQKKLISELDLQLIQKGSTLSSLGYEPHVAANALKQYLRDLPECLLTNELLPQWNEISVLNEDVRIQRISELLVQLPTINYENLRQIIRFLSRVVDESSTSRMTASALSTCIGYSLLGVKDQMPGAYKQGSTIVELMITHHEILFPSDNHITYQSKPPDVIPTLRSSKNYSNSVEDLINIEPSKSSPRNSRKQVAPHPPLVRQASSQMDLTYGSQIYKDETSTDQPPAEQVAGSNSSSNLYVARKSNNNNNNGNVRPEIHRPLGPPPIPPMARPRTVYKKEQETSPIKENNELSTNDISILSPPLEDGIPVGNLLSDLYTGATNSNMNTSQINDSRISSHQYNTSSPATSEEITEF</sequence>
<accession>A0A816AIG0</accession>
<dbReference type="EMBL" id="CAJNOI010000852">
    <property type="protein sequence ID" value="CAF1354412.1"/>
    <property type="molecule type" value="Genomic_DNA"/>
</dbReference>
<dbReference type="EMBL" id="CAJNOM010001206">
    <property type="protein sequence ID" value="CAF1598062.1"/>
    <property type="molecule type" value="Genomic_DNA"/>
</dbReference>
<evidence type="ECO:0000313" key="6">
    <source>
        <dbReference type="EMBL" id="CAF1598062.1"/>
    </source>
</evidence>
<feature type="compositionally biased region" description="Low complexity" evidence="3">
    <location>
        <begin position="533"/>
        <end position="542"/>
    </location>
</feature>
<feature type="region of interest" description="Disordered" evidence="3">
    <location>
        <begin position="527"/>
        <end position="556"/>
    </location>
</feature>
<dbReference type="InterPro" id="IPR000198">
    <property type="entry name" value="RhoGAP_dom"/>
</dbReference>
<gene>
    <name evidence="5" type="ORF">BJG266_LOCUS35137</name>
    <name evidence="6" type="ORF">QVE165_LOCUS52212</name>
</gene>
<name>A0A816AIG0_9BILA</name>
<dbReference type="Proteomes" id="UP000663832">
    <property type="component" value="Unassembled WGS sequence"/>
</dbReference>
<dbReference type="GO" id="GO:0035020">
    <property type="term" value="P:regulation of Rac protein signal transduction"/>
    <property type="evidence" value="ECO:0007669"/>
    <property type="project" value="TreeGrafter"/>
</dbReference>
<dbReference type="GO" id="GO:0032956">
    <property type="term" value="P:regulation of actin cytoskeleton organization"/>
    <property type="evidence" value="ECO:0007669"/>
    <property type="project" value="TreeGrafter"/>
</dbReference>
<proteinExistence type="predicted"/>
<dbReference type="Pfam" id="PF00620">
    <property type="entry name" value="RhoGAP"/>
    <property type="match status" value="1"/>
</dbReference>
<dbReference type="InterPro" id="IPR047165">
    <property type="entry name" value="RHG17/44/SH3BP1-like"/>
</dbReference>
<evidence type="ECO:0000256" key="3">
    <source>
        <dbReference type="SAM" id="MobiDB-lite"/>
    </source>
</evidence>
<reference evidence="6" key="1">
    <citation type="submission" date="2021-02" db="EMBL/GenBank/DDBJ databases">
        <authorList>
            <person name="Nowell W R."/>
        </authorList>
    </citation>
    <scope>NUCLEOTIDE SEQUENCE</scope>
</reference>
<dbReference type="SUPFAM" id="SSF103657">
    <property type="entry name" value="BAR/IMD domain-like"/>
    <property type="match status" value="1"/>
</dbReference>
<dbReference type="Proteomes" id="UP000663877">
    <property type="component" value="Unassembled WGS sequence"/>
</dbReference>
<dbReference type="Gene3D" id="1.10.555.10">
    <property type="entry name" value="Rho GTPase activation protein"/>
    <property type="match status" value="1"/>
</dbReference>
<evidence type="ECO:0000256" key="2">
    <source>
        <dbReference type="SAM" id="Coils"/>
    </source>
</evidence>
<organism evidence="6 7">
    <name type="scientific">Adineta steineri</name>
    <dbReference type="NCBI Taxonomy" id="433720"/>
    <lineage>
        <taxon>Eukaryota</taxon>
        <taxon>Metazoa</taxon>
        <taxon>Spiralia</taxon>
        <taxon>Gnathifera</taxon>
        <taxon>Rotifera</taxon>
        <taxon>Eurotatoria</taxon>
        <taxon>Bdelloidea</taxon>
        <taxon>Adinetida</taxon>
        <taxon>Adinetidae</taxon>
        <taxon>Adineta</taxon>
    </lineage>
</organism>
<protein>
    <recommendedName>
        <fullName evidence="4">Rho-GAP domain-containing protein</fullName>
    </recommendedName>
</protein>
<feature type="coiled-coil region" evidence="2">
    <location>
        <begin position="124"/>
        <end position="151"/>
    </location>
</feature>
<dbReference type="AlphaFoldDB" id="A0A816AIG0"/>
<evidence type="ECO:0000259" key="4">
    <source>
        <dbReference type="PROSITE" id="PS50238"/>
    </source>
</evidence>
<feature type="region of interest" description="Disordered" evidence="3">
    <location>
        <begin position="465"/>
        <end position="493"/>
    </location>
</feature>
<feature type="domain" description="Rho-GAP" evidence="4">
    <location>
        <begin position="244"/>
        <end position="431"/>
    </location>
</feature>
<evidence type="ECO:0000313" key="5">
    <source>
        <dbReference type="EMBL" id="CAF1354412.1"/>
    </source>
</evidence>
<dbReference type="InterPro" id="IPR008936">
    <property type="entry name" value="Rho_GTPase_activation_prot"/>
</dbReference>
<keyword evidence="2" id="KW-0175">Coiled coil</keyword>
<comment type="caution">
    <text evidence="6">The sequence shown here is derived from an EMBL/GenBank/DDBJ whole genome shotgun (WGS) entry which is preliminary data.</text>
</comment>
<dbReference type="InterPro" id="IPR027267">
    <property type="entry name" value="AH/BAR_dom_sf"/>
</dbReference>
<dbReference type="SMART" id="SM00324">
    <property type="entry name" value="RhoGAP"/>
    <property type="match status" value="1"/>
</dbReference>
<dbReference type="GO" id="GO:0005096">
    <property type="term" value="F:GTPase activator activity"/>
    <property type="evidence" value="ECO:0007669"/>
    <property type="project" value="UniProtKB-KW"/>
</dbReference>
<keyword evidence="7" id="KW-1185">Reference proteome</keyword>
<evidence type="ECO:0000313" key="7">
    <source>
        <dbReference type="Proteomes" id="UP000663832"/>
    </source>
</evidence>
<evidence type="ECO:0000256" key="1">
    <source>
        <dbReference type="ARBA" id="ARBA00022468"/>
    </source>
</evidence>
<dbReference type="SUPFAM" id="SSF48350">
    <property type="entry name" value="GTPase activation domain, GAP"/>
    <property type="match status" value="1"/>
</dbReference>
<keyword evidence="1" id="KW-0343">GTPase activation</keyword>
<dbReference type="PROSITE" id="PS50238">
    <property type="entry name" value="RHOGAP"/>
    <property type="match status" value="1"/>
</dbReference>